<keyword evidence="5" id="KW-0732">Signal</keyword>
<dbReference type="GeneID" id="68116374"/>
<evidence type="ECO:0000256" key="6">
    <source>
        <dbReference type="ARBA" id="ARBA00023136"/>
    </source>
</evidence>
<dbReference type="Proteomes" id="UP000444721">
    <property type="component" value="Unassembled WGS sequence"/>
</dbReference>
<sequence length="629" mass="70161">MGEKSISSSISRTTSSSFNSLFMLSTLFLILLLLHSFFTPFFILSENLSFSSSTFPLQATTTTKSLSSSENSLINPLNFTILYVQPNSSSSSLPNCTQKSDPCSSISQALQKLSELFQLKIIEQKSAIIYLLEGKYVGNSAACRMKQNAVSESYDDIIVASYPYDNTNNSENRMIIDCNNGELISYLKARSISFQNLTVLRTKIYSDEQFVVLNVFEIKFEMCQIDNMAVQASYYKKEFNVTFVQCNVTHSELYNILKTTFEESIMKFIGLTSNKKAIVSIQNCAIQNFNYKSVQQYVNTILDIQYSQTFSIVNSQFVNSSFVITRFQSIEFKGVNFDGYTSIYQAYSRTATLTNIISTNGNFFLESDGIDSVVFSRCVFSQPQQEVDTNAIQNPKPTIRISSTYFLQVSATFKNLHTIPLSTSLVSNLVITGSLFENNKGAVIANFEGVLDSEIRLVTSSFSYNSLEQGFGGAVSISGVQRTVFEQCYFMGNKALNGGAMYLDTRFVSVQSADFINNYATQNGGALYIKNHDSSFFSNLGFTFLNNTAYRGGAIYFETSAPLDSQQSLLRKFHSCYNNTALYSGGCIYSTKIDMSDNYNIYLSNNIGNKALSYGPFIGGPSRISIFKL</sequence>
<dbReference type="RefSeq" id="XP_044557266.1">
    <property type="nucleotide sequence ID" value="XM_044713087.1"/>
</dbReference>
<evidence type="ECO:0008006" key="11">
    <source>
        <dbReference type="Google" id="ProtNLM"/>
    </source>
</evidence>
<evidence type="ECO:0000256" key="1">
    <source>
        <dbReference type="ARBA" id="ARBA00004196"/>
    </source>
</evidence>
<evidence type="ECO:0000256" key="7">
    <source>
        <dbReference type="ARBA" id="ARBA00023237"/>
    </source>
</evidence>
<evidence type="ECO:0000313" key="9">
    <source>
        <dbReference type="EMBL" id="KAF0972552.1"/>
    </source>
</evidence>
<evidence type="ECO:0000256" key="5">
    <source>
        <dbReference type="ARBA" id="ARBA00022729"/>
    </source>
</evidence>
<keyword evidence="8" id="KW-1133">Transmembrane helix</keyword>
<keyword evidence="4" id="KW-0964">Secreted</keyword>
<dbReference type="GO" id="GO:0005576">
    <property type="term" value="C:extracellular region"/>
    <property type="evidence" value="ECO:0007669"/>
    <property type="project" value="UniProtKB-SubCell"/>
</dbReference>
<dbReference type="PANTHER" id="PTHR11319:SF35">
    <property type="entry name" value="OUTER MEMBRANE PROTEIN PMPC-RELATED"/>
    <property type="match status" value="1"/>
</dbReference>
<keyword evidence="7" id="KW-0998">Cell outer membrane</keyword>
<evidence type="ECO:0000256" key="4">
    <source>
        <dbReference type="ARBA" id="ARBA00022525"/>
    </source>
</evidence>
<proteinExistence type="predicted"/>
<accession>A0A6A5BCC8</accession>
<name>A0A6A5BCC8_NAEFO</name>
<gene>
    <name evidence="9" type="ORF">FDP41_009157</name>
</gene>
<comment type="caution">
    <text evidence="9">The sequence shown here is derived from an EMBL/GenBank/DDBJ whole genome shotgun (WGS) entry which is preliminary data.</text>
</comment>
<evidence type="ECO:0000313" key="10">
    <source>
        <dbReference type="Proteomes" id="UP000444721"/>
    </source>
</evidence>
<comment type="subcellular location">
    <subcellularLocation>
        <location evidence="1">Cell envelope</location>
    </subcellularLocation>
    <subcellularLocation>
        <location evidence="2">Cell outer membrane</location>
    </subcellularLocation>
    <subcellularLocation>
        <location evidence="3">Secreted</location>
    </subcellularLocation>
</comment>
<organism evidence="9 10">
    <name type="scientific">Naegleria fowleri</name>
    <name type="common">Brain eating amoeba</name>
    <dbReference type="NCBI Taxonomy" id="5763"/>
    <lineage>
        <taxon>Eukaryota</taxon>
        <taxon>Discoba</taxon>
        <taxon>Heterolobosea</taxon>
        <taxon>Tetramitia</taxon>
        <taxon>Eutetramitia</taxon>
        <taxon>Vahlkampfiidae</taxon>
        <taxon>Naegleria</taxon>
    </lineage>
</organism>
<dbReference type="Pfam" id="PF02415">
    <property type="entry name" value="Chlam_PMP"/>
    <property type="match status" value="2"/>
</dbReference>
<dbReference type="VEuPathDB" id="AmoebaDB:NfTy_045960"/>
<dbReference type="AlphaFoldDB" id="A0A6A5BCC8"/>
<evidence type="ECO:0000256" key="3">
    <source>
        <dbReference type="ARBA" id="ARBA00004613"/>
    </source>
</evidence>
<evidence type="ECO:0000256" key="8">
    <source>
        <dbReference type="SAM" id="Phobius"/>
    </source>
</evidence>
<dbReference type="InterPro" id="IPR011050">
    <property type="entry name" value="Pectin_lyase_fold/virulence"/>
</dbReference>
<dbReference type="VEuPathDB" id="AmoebaDB:FDP41_009157"/>
<keyword evidence="6 8" id="KW-0472">Membrane</keyword>
<feature type="transmembrane region" description="Helical" evidence="8">
    <location>
        <begin position="21"/>
        <end position="44"/>
    </location>
</feature>
<dbReference type="EMBL" id="VFQX01000067">
    <property type="protein sequence ID" value="KAF0972552.1"/>
    <property type="molecule type" value="Genomic_DNA"/>
</dbReference>
<keyword evidence="8" id="KW-0812">Transmembrane</keyword>
<dbReference type="OrthoDB" id="5970941at2759"/>
<keyword evidence="10" id="KW-1185">Reference proteome</keyword>
<reference evidence="9 10" key="1">
    <citation type="journal article" date="2019" name="Sci. Rep.">
        <title>Nanopore sequencing improves the draft genome of the human pathogenic amoeba Naegleria fowleri.</title>
        <authorList>
            <person name="Liechti N."/>
            <person name="Schurch N."/>
            <person name="Bruggmann R."/>
            <person name="Wittwer M."/>
        </authorList>
    </citation>
    <scope>NUCLEOTIDE SEQUENCE [LARGE SCALE GENOMIC DNA]</scope>
    <source>
        <strain evidence="9 10">ATCC 30894</strain>
    </source>
</reference>
<evidence type="ECO:0000256" key="2">
    <source>
        <dbReference type="ARBA" id="ARBA00004442"/>
    </source>
</evidence>
<dbReference type="PANTHER" id="PTHR11319">
    <property type="entry name" value="G PROTEIN-COUPLED RECEPTOR-RELATED"/>
    <property type="match status" value="1"/>
</dbReference>
<dbReference type="VEuPathDB" id="AmoebaDB:NF0026940"/>
<dbReference type="InterPro" id="IPR003368">
    <property type="entry name" value="POMP_repeat"/>
</dbReference>
<dbReference type="SUPFAM" id="SSF51126">
    <property type="entry name" value="Pectin lyase-like"/>
    <property type="match status" value="1"/>
</dbReference>
<dbReference type="NCBIfam" id="TIGR01376">
    <property type="entry name" value="POMP_repeat"/>
    <property type="match status" value="2"/>
</dbReference>
<protein>
    <recommendedName>
        <fullName evidence="11">Right handed beta helix domain-containing protein</fullName>
    </recommendedName>
</protein>